<organism evidence="2 3">
    <name type="scientific">Cryptolaemus montrouzieri</name>
    <dbReference type="NCBI Taxonomy" id="559131"/>
    <lineage>
        <taxon>Eukaryota</taxon>
        <taxon>Metazoa</taxon>
        <taxon>Ecdysozoa</taxon>
        <taxon>Arthropoda</taxon>
        <taxon>Hexapoda</taxon>
        <taxon>Insecta</taxon>
        <taxon>Pterygota</taxon>
        <taxon>Neoptera</taxon>
        <taxon>Endopterygota</taxon>
        <taxon>Coleoptera</taxon>
        <taxon>Polyphaga</taxon>
        <taxon>Cucujiformia</taxon>
        <taxon>Coccinelloidea</taxon>
        <taxon>Coccinellidae</taxon>
        <taxon>Scymninae</taxon>
        <taxon>Scymnini</taxon>
        <taxon>Cryptolaemus</taxon>
    </lineage>
</organism>
<proteinExistence type="predicted"/>
<protein>
    <submittedName>
        <fullName evidence="2">Uncharacterized protein</fullName>
    </submittedName>
</protein>
<dbReference type="Proteomes" id="UP001516400">
    <property type="component" value="Unassembled WGS sequence"/>
</dbReference>
<keyword evidence="3" id="KW-1185">Reference proteome</keyword>
<evidence type="ECO:0000256" key="1">
    <source>
        <dbReference type="SAM" id="Phobius"/>
    </source>
</evidence>
<evidence type="ECO:0000313" key="3">
    <source>
        <dbReference type="Proteomes" id="UP001516400"/>
    </source>
</evidence>
<keyword evidence="1" id="KW-0472">Membrane</keyword>
<evidence type="ECO:0000313" key="2">
    <source>
        <dbReference type="EMBL" id="KAL3280672.1"/>
    </source>
</evidence>
<reference evidence="2 3" key="1">
    <citation type="journal article" date="2021" name="BMC Biol.">
        <title>Horizontally acquired antibacterial genes associated with adaptive radiation of ladybird beetles.</title>
        <authorList>
            <person name="Li H.S."/>
            <person name="Tang X.F."/>
            <person name="Huang Y.H."/>
            <person name="Xu Z.Y."/>
            <person name="Chen M.L."/>
            <person name="Du X.Y."/>
            <person name="Qiu B.Y."/>
            <person name="Chen P.T."/>
            <person name="Zhang W."/>
            <person name="Slipinski A."/>
            <person name="Escalona H.E."/>
            <person name="Waterhouse R.M."/>
            <person name="Zwick A."/>
            <person name="Pang H."/>
        </authorList>
    </citation>
    <scope>NUCLEOTIDE SEQUENCE [LARGE SCALE GENOMIC DNA]</scope>
    <source>
        <strain evidence="2">SYSU2018</strain>
    </source>
</reference>
<gene>
    <name evidence="2" type="ORF">HHI36_003909</name>
</gene>
<sequence length="197" mass="22760">MCCCKFPPSVGAIYFLLTFITAIYFLYAEPLNSIQFDHISIDLSEQYDDFQNIPSMSYMQIKRGTNLNVQLSENSSSILRNRKDMKIILRGNSFASDRTTMKTSIKNKPLCEIMDNYQYDHISGSGQKRISFCRVQAGFHEIYDNSSKFNDLTIPHEMLSHRTSQLELIRHGEKIACKQLQFINSGVGNRLWSENDF</sequence>
<keyword evidence="1" id="KW-0812">Transmembrane</keyword>
<keyword evidence="1" id="KW-1133">Transmembrane helix</keyword>
<feature type="transmembrane region" description="Helical" evidence="1">
    <location>
        <begin position="6"/>
        <end position="27"/>
    </location>
</feature>
<dbReference type="EMBL" id="JABFTP020000144">
    <property type="protein sequence ID" value="KAL3280672.1"/>
    <property type="molecule type" value="Genomic_DNA"/>
</dbReference>
<dbReference type="AlphaFoldDB" id="A0ABD2NPM9"/>
<accession>A0ABD2NPM9</accession>
<name>A0ABD2NPM9_9CUCU</name>
<comment type="caution">
    <text evidence="2">The sequence shown here is derived from an EMBL/GenBank/DDBJ whole genome shotgun (WGS) entry which is preliminary data.</text>
</comment>